<dbReference type="EMBL" id="CP007142">
    <property type="protein sequence ID" value="AJQ94325.1"/>
    <property type="molecule type" value="Genomic_DNA"/>
</dbReference>
<dbReference type="AlphaFoldDB" id="A0A0C5V4C6"/>
<proteinExistence type="predicted"/>
<protein>
    <submittedName>
        <fullName evidence="1">Uncharacterized protein</fullName>
    </submittedName>
</protein>
<gene>
    <name evidence="1" type="ORF">YC6258_02287</name>
</gene>
<reference evidence="1 2" key="1">
    <citation type="submission" date="2014-01" db="EMBL/GenBank/DDBJ databases">
        <title>Full genme sequencing of cellulolytic bacterium Gynuella sunshinyii YC6258T gen. nov., sp. nov.</title>
        <authorList>
            <person name="Khan H."/>
            <person name="Chung E.J."/>
            <person name="Chung Y.R."/>
        </authorList>
    </citation>
    <scope>NUCLEOTIDE SEQUENCE [LARGE SCALE GENOMIC DNA]</scope>
    <source>
        <strain evidence="1 2">YC6258</strain>
    </source>
</reference>
<keyword evidence="2" id="KW-1185">Reference proteome</keyword>
<dbReference type="Proteomes" id="UP000032266">
    <property type="component" value="Chromosome"/>
</dbReference>
<name>A0A0C5V4C6_9GAMM</name>
<evidence type="ECO:0000313" key="1">
    <source>
        <dbReference type="EMBL" id="AJQ94325.1"/>
    </source>
</evidence>
<dbReference type="KEGG" id="gsn:YC6258_02287"/>
<accession>A0A0C5V4C6</accession>
<dbReference type="HOGENOM" id="CLU_3043949_0_0_6"/>
<evidence type="ECO:0000313" key="2">
    <source>
        <dbReference type="Proteomes" id="UP000032266"/>
    </source>
</evidence>
<dbReference type="STRING" id="1445510.YC6258_02287"/>
<organism evidence="1 2">
    <name type="scientific">Gynuella sunshinyii YC6258</name>
    <dbReference type="NCBI Taxonomy" id="1445510"/>
    <lineage>
        <taxon>Bacteria</taxon>
        <taxon>Pseudomonadati</taxon>
        <taxon>Pseudomonadota</taxon>
        <taxon>Gammaproteobacteria</taxon>
        <taxon>Oceanospirillales</taxon>
        <taxon>Saccharospirillaceae</taxon>
        <taxon>Gynuella</taxon>
    </lineage>
</organism>
<sequence length="54" mass="6327">MNKTYIKKAPQDVHSEAQLAELKVDVRSEFGGPFKYAFYLRHYTMWLAGIYSLN</sequence>